<name>A0ABD5PNN6_9EURY</name>
<proteinExistence type="predicted"/>
<dbReference type="Pfam" id="PF15915">
    <property type="entry name" value="BAT"/>
    <property type="match status" value="1"/>
</dbReference>
<dbReference type="RefSeq" id="WP_250141543.1">
    <property type="nucleotide sequence ID" value="NZ_JALIQP010000004.1"/>
</dbReference>
<evidence type="ECO:0000313" key="6">
    <source>
        <dbReference type="EMBL" id="MFC4542140.1"/>
    </source>
</evidence>
<keyword evidence="1" id="KW-0805">Transcription regulation</keyword>
<comment type="caution">
    <text evidence="6">The sequence shown here is derived from an EMBL/GenBank/DDBJ whole genome shotgun (WGS) entry which is preliminary data.</text>
</comment>
<evidence type="ECO:0000256" key="3">
    <source>
        <dbReference type="SAM" id="MobiDB-lite"/>
    </source>
</evidence>
<dbReference type="Proteomes" id="UP001595898">
    <property type="component" value="Unassembled WGS sequence"/>
</dbReference>
<keyword evidence="7" id="KW-1185">Reference proteome</keyword>
<feature type="domain" description="Bacterioopsin transcriptional activator GAF and HTH associated" evidence="5">
    <location>
        <begin position="21"/>
        <end position="150"/>
    </location>
</feature>
<reference evidence="6 7" key="1">
    <citation type="journal article" date="2019" name="Int. J. Syst. Evol. Microbiol.">
        <title>The Global Catalogue of Microorganisms (GCM) 10K type strain sequencing project: providing services to taxonomists for standard genome sequencing and annotation.</title>
        <authorList>
            <consortium name="The Broad Institute Genomics Platform"/>
            <consortium name="The Broad Institute Genome Sequencing Center for Infectious Disease"/>
            <person name="Wu L."/>
            <person name="Ma J."/>
        </authorList>
    </citation>
    <scope>NUCLEOTIDE SEQUENCE [LARGE SCALE GENOMIC DNA]</scope>
    <source>
        <strain evidence="6 7">WLHS5</strain>
    </source>
</reference>
<dbReference type="PANTHER" id="PTHR34236">
    <property type="entry name" value="DIMETHYL SULFOXIDE REDUCTASE TRANSCRIPTIONAL ACTIVATOR"/>
    <property type="match status" value="1"/>
</dbReference>
<evidence type="ECO:0000256" key="2">
    <source>
        <dbReference type="ARBA" id="ARBA00023163"/>
    </source>
</evidence>
<protein>
    <submittedName>
        <fullName evidence="6">Bacterio-opsin activator domain-containing protein</fullName>
    </submittedName>
</protein>
<dbReference type="EMBL" id="JBHSFA010000005">
    <property type="protein sequence ID" value="MFC4542140.1"/>
    <property type="molecule type" value="Genomic_DNA"/>
</dbReference>
<dbReference type="Pfam" id="PF04967">
    <property type="entry name" value="HTH_10"/>
    <property type="match status" value="1"/>
</dbReference>
<dbReference type="AlphaFoldDB" id="A0ABD5PNN6"/>
<feature type="compositionally biased region" description="Basic and acidic residues" evidence="3">
    <location>
        <begin position="214"/>
        <end position="223"/>
    </location>
</feature>
<evidence type="ECO:0000259" key="4">
    <source>
        <dbReference type="Pfam" id="PF04967"/>
    </source>
</evidence>
<feature type="region of interest" description="Disordered" evidence="3">
    <location>
        <begin position="214"/>
        <end position="234"/>
    </location>
</feature>
<feature type="domain" description="HTH bat-type" evidence="4">
    <location>
        <begin position="156"/>
        <end position="206"/>
    </location>
</feature>
<dbReference type="InterPro" id="IPR031803">
    <property type="entry name" value="BAT_GAF/HTH-assoc"/>
</dbReference>
<gene>
    <name evidence="6" type="ORF">ACFO5R_09390</name>
</gene>
<keyword evidence="2" id="KW-0804">Transcription</keyword>
<dbReference type="InterPro" id="IPR007050">
    <property type="entry name" value="HTH_bacterioopsin"/>
</dbReference>
<evidence type="ECO:0000259" key="5">
    <source>
        <dbReference type="Pfam" id="PF15915"/>
    </source>
</evidence>
<sequence length="234" mass="25304">MSVIATIEVPSGEFPLGSLFDVASDATVTVETTVPASDVAVPYFWVPIGVTESLVEALESDPNVVDAVVVDETDTHVLVKVTWTDRVNGVLQSIRESNALVTSAAGTADSWTFRLRFPSSAELSAFYARCLDQGISIELIQLHEAVSPNSDCRFGLTAPQRELVLRAYEAGYFEVPRKTTLVELADRFDISDSAVSQRLRRGLATLVDSTLRVDPESSPHDVAHIGPDPDAGEE</sequence>
<organism evidence="6 7">
    <name type="scientific">Halosolutus amylolyticus</name>
    <dbReference type="NCBI Taxonomy" id="2932267"/>
    <lineage>
        <taxon>Archaea</taxon>
        <taxon>Methanobacteriati</taxon>
        <taxon>Methanobacteriota</taxon>
        <taxon>Stenosarchaea group</taxon>
        <taxon>Halobacteria</taxon>
        <taxon>Halobacteriales</taxon>
        <taxon>Natrialbaceae</taxon>
        <taxon>Halosolutus</taxon>
    </lineage>
</organism>
<evidence type="ECO:0000313" key="7">
    <source>
        <dbReference type="Proteomes" id="UP001595898"/>
    </source>
</evidence>
<dbReference type="PANTHER" id="PTHR34236:SF1">
    <property type="entry name" value="DIMETHYL SULFOXIDE REDUCTASE TRANSCRIPTIONAL ACTIVATOR"/>
    <property type="match status" value="1"/>
</dbReference>
<accession>A0ABD5PNN6</accession>
<evidence type="ECO:0000256" key="1">
    <source>
        <dbReference type="ARBA" id="ARBA00023015"/>
    </source>
</evidence>